<protein>
    <recommendedName>
        <fullName evidence="1">Luciferase-like domain-containing protein</fullName>
    </recommendedName>
</protein>
<evidence type="ECO:0000259" key="1">
    <source>
        <dbReference type="Pfam" id="PF00296"/>
    </source>
</evidence>
<evidence type="ECO:0000313" key="2">
    <source>
        <dbReference type="EMBL" id="SVA74226.1"/>
    </source>
</evidence>
<dbReference type="Gene3D" id="3.20.20.30">
    <property type="entry name" value="Luciferase-like domain"/>
    <property type="match status" value="1"/>
</dbReference>
<proteinExistence type="predicted"/>
<feature type="domain" description="Luciferase-like" evidence="1">
    <location>
        <begin position="20"/>
        <end position="111"/>
    </location>
</feature>
<dbReference type="Pfam" id="PF00296">
    <property type="entry name" value="Bac_luciferase"/>
    <property type="match status" value="1"/>
</dbReference>
<reference evidence="2" key="1">
    <citation type="submission" date="2018-05" db="EMBL/GenBank/DDBJ databases">
        <authorList>
            <person name="Lanie J.A."/>
            <person name="Ng W.-L."/>
            <person name="Kazmierczak K.M."/>
            <person name="Andrzejewski T.M."/>
            <person name="Davidsen T.M."/>
            <person name="Wayne K.J."/>
            <person name="Tettelin H."/>
            <person name="Glass J.I."/>
            <person name="Rusch D."/>
            <person name="Podicherti R."/>
            <person name="Tsui H.-C.T."/>
            <person name="Winkler M.E."/>
        </authorList>
    </citation>
    <scope>NUCLEOTIDE SEQUENCE</scope>
</reference>
<sequence length="111" mass="12080">MSKLRIAIGLFGLENFSEGDPRCYLEAAKLADAKGIDYITITDHVVMGERTDKYPFGDFPVPYEYPWFEPLTVLSGVAAVTSNIKLSTGVVIAPLRSAVLLAKICATLDVL</sequence>
<dbReference type="SUPFAM" id="SSF51679">
    <property type="entry name" value="Bacterial luciferase-like"/>
    <property type="match status" value="1"/>
</dbReference>
<name>A0A381YAT9_9ZZZZ</name>
<dbReference type="AlphaFoldDB" id="A0A381YAT9"/>
<accession>A0A381YAT9</accession>
<dbReference type="EMBL" id="UINC01017806">
    <property type="protein sequence ID" value="SVA74226.1"/>
    <property type="molecule type" value="Genomic_DNA"/>
</dbReference>
<dbReference type="InterPro" id="IPR011251">
    <property type="entry name" value="Luciferase-like_dom"/>
</dbReference>
<organism evidence="2">
    <name type="scientific">marine metagenome</name>
    <dbReference type="NCBI Taxonomy" id="408172"/>
    <lineage>
        <taxon>unclassified sequences</taxon>
        <taxon>metagenomes</taxon>
        <taxon>ecological metagenomes</taxon>
    </lineage>
</organism>
<feature type="non-terminal residue" evidence="2">
    <location>
        <position position="111"/>
    </location>
</feature>
<gene>
    <name evidence="2" type="ORF">METZ01_LOCUS127080</name>
</gene>
<dbReference type="InterPro" id="IPR036661">
    <property type="entry name" value="Luciferase-like_sf"/>
</dbReference>
<dbReference type="GO" id="GO:0016705">
    <property type="term" value="F:oxidoreductase activity, acting on paired donors, with incorporation or reduction of molecular oxygen"/>
    <property type="evidence" value="ECO:0007669"/>
    <property type="project" value="InterPro"/>
</dbReference>